<dbReference type="InterPro" id="IPR036465">
    <property type="entry name" value="vWFA_dom_sf"/>
</dbReference>
<dbReference type="EMBL" id="CDPU01000044">
    <property type="protein sequence ID" value="CEO54664.1"/>
    <property type="molecule type" value="Genomic_DNA"/>
</dbReference>
<dbReference type="Gene3D" id="1.10.510.10">
    <property type="entry name" value="Transferase(Phosphotransferase) domain 1"/>
    <property type="match status" value="1"/>
</dbReference>
<dbReference type="AlphaFoldDB" id="A0A0B7KC42"/>
<sequence length="626" mass="69728">MSGRYEEYETERSLSSIGRQNAIQLIPAITNTRLGTARVLILFAMGSLLDHFLSNDFPYQADDIEAFWTSFLGLAKGIENMQEQSNSGLYGAVKPSNILLFQRRNPAESKHSFIFTIADGGSSRIGSINKSPDGSAPLRLRSTRTYGAPEVYLIGDDRHSTNQSVDIWSFGCILMEVAVWITGGFKALERFKVARVEETSKIPDFREIGSCDCFHQGHDLLRSVKEWARIVQENARRNDNITPKMVDFILNSLLRPEGFRCSPRNFEANMREIISSTKVVAQAYYSRIEQHPPSPSSIGSTHPTITRPFMVQPVLSIQTSPQHNLSEMMGSPVTPMSPSLHYQHGPTDNTVIQRTLTDPTAELMRSNTTSPYPNVTLRELALWRGNKKKYRPELPGWKEAQNLLRGRDFLFIIDNSRSMFEHQAAVIEAVDNLAYLVKQLDPDGGEIRWTSSPQTKESFSNSTQAGDSARRAFAERSQVDCNIEGALMDALPTNFRSGSVVSGSSWGIRSGLSRIRSNSSAKRLSVLIFTDGVWVPSDGGLCGADRPIEHLIQQMKSQGVQRSGIAVQFLRFGSDPAGIGRLDYLDNELSKKPENQGFDIVDHKSEQDSVWGILIGSVFEAMDHLG</sequence>
<dbReference type="PROSITE" id="PS50234">
    <property type="entry name" value="VWFA"/>
    <property type="match status" value="1"/>
</dbReference>
<reference evidence="3" key="1">
    <citation type="submission" date="2015-01" db="EMBL/GenBank/DDBJ databases">
        <authorList>
            <person name="Durling Mikael"/>
        </authorList>
    </citation>
    <scope>NUCLEOTIDE SEQUENCE</scope>
</reference>
<feature type="domain" description="Protein kinase" evidence="1">
    <location>
        <begin position="1"/>
        <end position="274"/>
    </location>
</feature>
<dbReference type="PANTHER" id="PTHR24359:SF1">
    <property type="entry name" value="INHIBITOR OF NUCLEAR FACTOR KAPPA-B KINASE EPSILON SUBUNIT HOMOLOG 1-RELATED"/>
    <property type="match status" value="1"/>
</dbReference>
<evidence type="ECO:0008006" key="4">
    <source>
        <dbReference type="Google" id="ProtNLM"/>
    </source>
</evidence>
<dbReference type="PANTHER" id="PTHR24359">
    <property type="entry name" value="SERINE/THREONINE-PROTEIN KINASE SBK1"/>
    <property type="match status" value="1"/>
</dbReference>
<proteinExistence type="predicted"/>
<evidence type="ECO:0000313" key="3">
    <source>
        <dbReference type="EMBL" id="CEO54664.1"/>
    </source>
</evidence>
<dbReference type="SUPFAM" id="SSF56112">
    <property type="entry name" value="Protein kinase-like (PK-like)"/>
    <property type="match status" value="1"/>
</dbReference>
<organism evidence="3">
    <name type="scientific">Bionectria ochroleuca</name>
    <name type="common">Gliocladium roseum</name>
    <dbReference type="NCBI Taxonomy" id="29856"/>
    <lineage>
        <taxon>Eukaryota</taxon>
        <taxon>Fungi</taxon>
        <taxon>Dikarya</taxon>
        <taxon>Ascomycota</taxon>
        <taxon>Pezizomycotina</taxon>
        <taxon>Sordariomycetes</taxon>
        <taxon>Hypocreomycetidae</taxon>
        <taxon>Hypocreales</taxon>
        <taxon>Bionectriaceae</taxon>
        <taxon>Clonostachys</taxon>
    </lineage>
</organism>
<dbReference type="PROSITE" id="PS50011">
    <property type="entry name" value="PROTEIN_KINASE_DOM"/>
    <property type="match status" value="1"/>
</dbReference>
<dbReference type="SUPFAM" id="SSF53300">
    <property type="entry name" value="vWA-like"/>
    <property type="match status" value="1"/>
</dbReference>
<dbReference type="GO" id="GO:0005524">
    <property type="term" value="F:ATP binding"/>
    <property type="evidence" value="ECO:0007669"/>
    <property type="project" value="InterPro"/>
</dbReference>
<dbReference type="InterPro" id="IPR002035">
    <property type="entry name" value="VWF_A"/>
</dbReference>
<evidence type="ECO:0000259" key="1">
    <source>
        <dbReference type="PROSITE" id="PS50011"/>
    </source>
</evidence>
<dbReference type="Pfam" id="PF00069">
    <property type="entry name" value="Pkinase"/>
    <property type="match status" value="1"/>
</dbReference>
<gene>
    <name evidence="3" type="ORF">BN869_000010722_1</name>
</gene>
<feature type="domain" description="VWFA" evidence="2">
    <location>
        <begin position="408"/>
        <end position="622"/>
    </location>
</feature>
<evidence type="ECO:0000259" key="2">
    <source>
        <dbReference type="PROSITE" id="PS50234"/>
    </source>
</evidence>
<name>A0A0B7KC42_BIOOC</name>
<accession>A0A0B7KC42</accession>
<dbReference type="InterPro" id="IPR000719">
    <property type="entry name" value="Prot_kinase_dom"/>
</dbReference>
<dbReference type="InterPro" id="IPR011009">
    <property type="entry name" value="Kinase-like_dom_sf"/>
</dbReference>
<protein>
    <recommendedName>
        <fullName evidence="4">Protein kinase domain-containing protein</fullName>
    </recommendedName>
</protein>
<dbReference type="GO" id="GO:0004674">
    <property type="term" value="F:protein serine/threonine kinase activity"/>
    <property type="evidence" value="ECO:0007669"/>
    <property type="project" value="TreeGrafter"/>
</dbReference>